<dbReference type="NCBIfam" id="TIGR00237">
    <property type="entry name" value="xseA"/>
    <property type="match status" value="1"/>
</dbReference>
<dbReference type="InterPro" id="IPR003753">
    <property type="entry name" value="Exonuc_VII_L"/>
</dbReference>
<evidence type="ECO:0000256" key="1">
    <source>
        <dbReference type="ARBA" id="ARBA00022490"/>
    </source>
</evidence>
<evidence type="ECO:0000259" key="8">
    <source>
        <dbReference type="Pfam" id="PF13742"/>
    </source>
</evidence>
<sequence>MKNNKIFSVSDINKYIKALIDMDYILNSIWVQGEISNFRKHTSGHLYFTLKDQNSAISCIMFRSSVYALNFEPKNGMHVMIQGAVSVYEKSGQYQIYVNKMERAGIGVLYEAFERLKRDLEAEGLFRQENKKPIPPFPKCIGIVTSPTGAAIKDIIQVSKRRNPNIELALYPALVQGEDAPKSIAEAIHALNEWGQADVLIVGRGGGSIEDLWAFNEEMVARAIYASKIPVISAVGHETDFTIADFVSDLRAPTPSAAAELAVPSRNEYISKVSNILRTLNQLIDKRISFYNNRLVGIQNRVIFKKPLELVYRRQQELDYLEKNLHKHINDQLRNYKTHLIHKINTLETLSPLNTLTRGYSIVMDDHGQTISSIDDVKTNDHINIRMKDGVITAWVEEARKEVEKDNAKEKTFNF</sequence>
<evidence type="ECO:0000256" key="6">
    <source>
        <dbReference type="RuleBase" id="RU004355"/>
    </source>
</evidence>
<dbReference type="Proteomes" id="UP001486565">
    <property type="component" value="Chromosome"/>
</dbReference>
<gene>
    <name evidence="5 9" type="primary">xseA</name>
    <name evidence="9" type="ORF">QBE51_02450</name>
</gene>
<dbReference type="EMBL" id="CP121687">
    <property type="protein sequence ID" value="WZL70413.1"/>
    <property type="molecule type" value="Genomic_DNA"/>
</dbReference>
<name>A0ABZ2Y4Z1_9FIRM</name>
<dbReference type="InterPro" id="IPR012340">
    <property type="entry name" value="NA-bd_OB-fold"/>
</dbReference>
<keyword evidence="1 5" id="KW-0963">Cytoplasm</keyword>
<proteinExistence type="inferred from homology"/>
<accession>A0ABZ2Y4Z1</accession>
<comment type="catalytic activity">
    <reaction evidence="5 6">
        <text>Exonucleolytic cleavage in either 5'- to 3'- or 3'- to 5'-direction to yield nucleoside 5'-phosphates.</text>
        <dbReference type="EC" id="3.1.11.6"/>
    </reaction>
</comment>
<evidence type="ECO:0000256" key="2">
    <source>
        <dbReference type="ARBA" id="ARBA00022722"/>
    </source>
</evidence>
<dbReference type="RefSeq" id="WP_341877377.1">
    <property type="nucleotide sequence ID" value="NZ_CP121687.1"/>
</dbReference>
<keyword evidence="3 5" id="KW-0378">Hydrolase</keyword>
<dbReference type="GO" id="GO:0008855">
    <property type="term" value="F:exodeoxyribonuclease VII activity"/>
    <property type="evidence" value="ECO:0007669"/>
    <property type="project" value="UniProtKB-EC"/>
</dbReference>
<dbReference type="InterPro" id="IPR025824">
    <property type="entry name" value="OB-fold_nuc-bd_dom"/>
</dbReference>
<evidence type="ECO:0000256" key="5">
    <source>
        <dbReference type="HAMAP-Rule" id="MF_00378"/>
    </source>
</evidence>
<comment type="function">
    <text evidence="5">Bidirectionally degrades single-stranded DNA into large acid-insoluble oligonucleotides, which are then degraded further into small acid-soluble oligonucleotides.</text>
</comment>
<dbReference type="PANTHER" id="PTHR30008">
    <property type="entry name" value="EXODEOXYRIBONUCLEASE 7 LARGE SUBUNIT"/>
    <property type="match status" value="1"/>
</dbReference>
<dbReference type="Pfam" id="PF02601">
    <property type="entry name" value="Exonuc_VII_L"/>
    <property type="match status" value="1"/>
</dbReference>
<dbReference type="PANTHER" id="PTHR30008:SF0">
    <property type="entry name" value="EXODEOXYRIBONUCLEASE 7 LARGE SUBUNIT"/>
    <property type="match status" value="1"/>
</dbReference>
<evidence type="ECO:0000313" key="9">
    <source>
        <dbReference type="EMBL" id="WZL70413.1"/>
    </source>
</evidence>
<comment type="similarity">
    <text evidence="5 6">Belongs to the XseA family.</text>
</comment>
<dbReference type="CDD" id="cd04489">
    <property type="entry name" value="ExoVII_LU_OBF"/>
    <property type="match status" value="1"/>
</dbReference>
<dbReference type="Gene3D" id="2.40.50.140">
    <property type="entry name" value="Nucleic acid-binding proteins"/>
    <property type="match status" value="1"/>
</dbReference>
<keyword evidence="4 5" id="KW-0269">Exonuclease</keyword>
<keyword evidence="10" id="KW-1185">Reference proteome</keyword>
<organism evidence="9 10">
    <name type="scientific">Defluviitalea saccharophila</name>
    <dbReference type="NCBI Taxonomy" id="879970"/>
    <lineage>
        <taxon>Bacteria</taxon>
        <taxon>Bacillati</taxon>
        <taxon>Bacillota</taxon>
        <taxon>Clostridia</taxon>
        <taxon>Lachnospirales</taxon>
        <taxon>Defluviitaleaceae</taxon>
        <taxon>Defluviitalea</taxon>
    </lineage>
</organism>
<dbReference type="Pfam" id="PF13742">
    <property type="entry name" value="tRNA_anti_2"/>
    <property type="match status" value="1"/>
</dbReference>
<evidence type="ECO:0000313" key="10">
    <source>
        <dbReference type="Proteomes" id="UP001486565"/>
    </source>
</evidence>
<feature type="domain" description="OB-fold nucleic acid binding" evidence="8">
    <location>
        <begin position="7"/>
        <end position="102"/>
    </location>
</feature>
<dbReference type="InterPro" id="IPR020579">
    <property type="entry name" value="Exonuc_VII_lsu_C"/>
</dbReference>
<reference evidence="9 10" key="1">
    <citation type="submission" date="2023-03" db="EMBL/GenBank/DDBJ databases">
        <title>Novel Species.</title>
        <authorList>
            <person name="Ma S."/>
        </authorList>
    </citation>
    <scope>NUCLEOTIDE SEQUENCE [LARGE SCALE GENOMIC DNA]</scope>
    <source>
        <strain evidence="9 10">LIND6LT2</strain>
    </source>
</reference>
<comment type="subunit">
    <text evidence="5">Heterooligomer composed of large and small subunits.</text>
</comment>
<keyword evidence="2 5" id="KW-0540">Nuclease</keyword>
<evidence type="ECO:0000256" key="4">
    <source>
        <dbReference type="ARBA" id="ARBA00022839"/>
    </source>
</evidence>
<comment type="subcellular location">
    <subcellularLocation>
        <location evidence="5 6">Cytoplasm</location>
    </subcellularLocation>
</comment>
<evidence type="ECO:0000256" key="3">
    <source>
        <dbReference type="ARBA" id="ARBA00022801"/>
    </source>
</evidence>
<feature type="domain" description="Exonuclease VII large subunit C-terminal" evidence="7">
    <location>
        <begin position="125"/>
        <end position="339"/>
    </location>
</feature>
<dbReference type="EC" id="3.1.11.6" evidence="5"/>
<evidence type="ECO:0000259" key="7">
    <source>
        <dbReference type="Pfam" id="PF02601"/>
    </source>
</evidence>
<dbReference type="HAMAP" id="MF_00378">
    <property type="entry name" value="Exonuc_7_L"/>
    <property type="match status" value="1"/>
</dbReference>
<protein>
    <recommendedName>
        <fullName evidence="5">Exodeoxyribonuclease 7 large subunit</fullName>
        <ecNumber evidence="5">3.1.11.6</ecNumber>
    </recommendedName>
    <alternativeName>
        <fullName evidence="5">Exodeoxyribonuclease VII large subunit</fullName>
        <shortName evidence="5">Exonuclease VII large subunit</shortName>
    </alternativeName>
</protein>